<keyword evidence="1" id="KW-0812">Transmembrane</keyword>
<keyword evidence="3" id="KW-1185">Reference proteome</keyword>
<evidence type="ECO:0000313" key="3">
    <source>
        <dbReference type="Proteomes" id="UP000005667"/>
    </source>
</evidence>
<evidence type="ECO:0000313" key="2">
    <source>
        <dbReference type="EMBL" id="CBS88735.1"/>
    </source>
</evidence>
<keyword evidence="1" id="KW-0472">Membrane</keyword>
<dbReference type="AlphaFoldDB" id="G7ZAG2"/>
<gene>
    <name evidence="2" type="ordered locus">AZOLI_p10481</name>
</gene>
<geneLocation type="plasmid" evidence="2 3">
    <name>AZO_p1</name>
</geneLocation>
<keyword evidence="2" id="KW-0614">Plasmid</keyword>
<keyword evidence="1" id="KW-1133">Transmembrane helix</keyword>
<evidence type="ECO:0000256" key="1">
    <source>
        <dbReference type="SAM" id="Phobius"/>
    </source>
</evidence>
<dbReference type="OrthoDB" id="7304420at2"/>
<dbReference type="Proteomes" id="UP000005667">
    <property type="component" value="Plasmid AZO_p1"/>
</dbReference>
<dbReference type="KEGG" id="ali:AZOLI_p10481"/>
<proteinExistence type="predicted"/>
<dbReference type="HOGENOM" id="CLU_1881497_0_0_5"/>
<feature type="transmembrane region" description="Helical" evidence="1">
    <location>
        <begin position="29"/>
        <end position="52"/>
    </location>
</feature>
<sequence>MGLLTPVIGGGKAILRLVRRNRHGETVSLMPLVLFGLLLLLAALGTTGAVVASKNRAPAPQAQPGGDKKYAALPMMTFTLGGGGARMVDVKVLLEIDRTVDGKVADPFVPRISDQLSDRMRQIDPQQLTGADGAKLMKSTIAGVLDRELRGVRVKEILLDRMVVR</sequence>
<protein>
    <submittedName>
        <fullName evidence="2">Flagellar basal body-associated protein FliL-like</fullName>
    </submittedName>
</protein>
<dbReference type="EMBL" id="FQ311869">
    <property type="protein sequence ID" value="CBS88735.1"/>
    <property type="molecule type" value="Genomic_DNA"/>
</dbReference>
<reference evidence="3" key="1">
    <citation type="journal article" date="2011" name="PLoS Genet.">
        <title>Azospirillum genomes reveal transition of bacteria from aquatic to terrestrial environments.</title>
        <authorList>
            <person name="Wisniewski-Dye F."/>
            <person name="Borziak K."/>
            <person name="Khalsa-Moyers G."/>
            <person name="Alexandre G."/>
            <person name="Sukharnikov L.O."/>
            <person name="Wuichet K."/>
            <person name="Hurst G.B."/>
            <person name="McDonald W.H."/>
            <person name="Robertson J.S."/>
            <person name="Barbe V."/>
            <person name="Calteau A."/>
            <person name="Rouy Z."/>
            <person name="Mangenot S."/>
            <person name="Prigent-Combaret C."/>
            <person name="Normand P."/>
            <person name="Boyer M."/>
            <person name="Siguier P."/>
            <person name="Dessaux Y."/>
            <person name="Elmerich C."/>
            <person name="Condemine G."/>
            <person name="Krishnen G."/>
            <person name="Kennedy I."/>
            <person name="Paterson A.H."/>
            <person name="Gonzalez V."/>
            <person name="Mavingui P."/>
            <person name="Zhulin I.B."/>
        </authorList>
    </citation>
    <scope>NUCLEOTIDE SEQUENCE [LARGE SCALE GENOMIC DNA]</scope>
    <source>
        <strain evidence="3">4B</strain>
    </source>
</reference>
<name>G7ZAG2_AZOL4</name>
<accession>G7ZAG2</accession>
<organism evidence="2 3">
    <name type="scientific">Azospirillum lipoferum (strain 4B)</name>
    <dbReference type="NCBI Taxonomy" id="862719"/>
    <lineage>
        <taxon>Bacteria</taxon>
        <taxon>Pseudomonadati</taxon>
        <taxon>Pseudomonadota</taxon>
        <taxon>Alphaproteobacteria</taxon>
        <taxon>Rhodospirillales</taxon>
        <taxon>Azospirillaceae</taxon>
        <taxon>Azospirillum</taxon>
    </lineage>
</organism>